<gene>
    <name evidence="1" type="ORF">RFULGI_LOCUS206</name>
</gene>
<comment type="caution">
    <text evidence="1">The sequence shown here is derived from an EMBL/GenBank/DDBJ whole genome shotgun (WGS) entry which is preliminary data.</text>
</comment>
<dbReference type="EMBL" id="CAJVPZ010000037">
    <property type="protein sequence ID" value="CAG8450492.1"/>
    <property type="molecule type" value="Genomic_DNA"/>
</dbReference>
<sequence length="114" mass="12898">MLSSSTLSTQGDLHIVFCGLIIHLNNNEHPEVNTQHAVANTMKTKFVSYWVFLNELSTISGLLDSHNKLSTYEVNEHEQVINKLYKVYENYKPAEENKLLSPPATKSTCEEVST</sequence>
<keyword evidence="2" id="KW-1185">Reference proteome</keyword>
<organism evidence="1 2">
    <name type="scientific">Racocetra fulgida</name>
    <dbReference type="NCBI Taxonomy" id="60492"/>
    <lineage>
        <taxon>Eukaryota</taxon>
        <taxon>Fungi</taxon>
        <taxon>Fungi incertae sedis</taxon>
        <taxon>Mucoromycota</taxon>
        <taxon>Glomeromycotina</taxon>
        <taxon>Glomeromycetes</taxon>
        <taxon>Diversisporales</taxon>
        <taxon>Gigasporaceae</taxon>
        <taxon>Racocetra</taxon>
    </lineage>
</organism>
<evidence type="ECO:0000313" key="1">
    <source>
        <dbReference type="EMBL" id="CAG8450492.1"/>
    </source>
</evidence>
<accession>A0A9N8VEN0</accession>
<evidence type="ECO:0000313" key="2">
    <source>
        <dbReference type="Proteomes" id="UP000789396"/>
    </source>
</evidence>
<proteinExistence type="predicted"/>
<dbReference type="OrthoDB" id="2449227at2759"/>
<reference evidence="1" key="1">
    <citation type="submission" date="2021-06" db="EMBL/GenBank/DDBJ databases">
        <authorList>
            <person name="Kallberg Y."/>
            <person name="Tangrot J."/>
            <person name="Rosling A."/>
        </authorList>
    </citation>
    <scope>NUCLEOTIDE SEQUENCE</scope>
    <source>
        <strain evidence="1">IN212</strain>
    </source>
</reference>
<dbReference type="AlphaFoldDB" id="A0A9N8VEN0"/>
<dbReference type="Proteomes" id="UP000789396">
    <property type="component" value="Unassembled WGS sequence"/>
</dbReference>
<protein>
    <submittedName>
        <fullName evidence="1">5027_t:CDS:1</fullName>
    </submittedName>
</protein>
<name>A0A9N8VEN0_9GLOM</name>